<organism evidence="1 2">
    <name type="scientific">Pedobacter chinensis</name>
    <dbReference type="NCBI Taxonomy" id="2282421"/>
    <lineage>
        <taxon>Bacteria</taxon>
        <taxon>Pseudomonadati</taxon>
        <taxon>Bacteroidota</taxon>
        <taxon>Sphingobacteriia</taxon>
        <taxon>Sphingobacteriales</taxon>
        <taxon>Sphingobacteriaceae</taxon>
        <taxon>Pedobacter</taxon>
    </lineage>
</organism>
<evidence type="ECO:0000313" key="2">
    <source>
        <dbReference type="Proteomes" id="UP000253961"/>
    </source>
</evidence>
<accession>A0A369PSG3</accession>
<evidence type="ECO:0000313" key="1">
    <source>
        <dbReference type="EMBL" id="RDC54225.1"/>
    </source>
</evidence>
<protein>
    <recommendedName>
        <fullName evidence="3">VWA domain-containing protein</fullName>
    </recommendedName>
</protein>
<comment type="caution">
    <text evidence="1">The sequence shown here is derived from an EMBL/GenBank/DDBJ whole genome shotgun (WGS) entry which is preliminary data.</text>
</comment>
<proteinExistence type="predicted"/>
<dbReference type="OrthoDB" id="945646at2"/>
<sequence>MKIKFLLLIPFIAISSSFTKEETKENQTASQQKITSQNLNISFLLDLSDRIDPKKYPGYYQRDIQYIKSVEKAFLSNVKQKKIITLNDQMQVFFDPQPKSFEINELSKQLKVSFDKFSSKKDIDNVDKVFSEIPVKIYQSAIKDGQYIGSDIWRFFKTKVHDYCIKDKHRNILVIITDGYMYHKDSKLIDKNKSSYITPAFIQAKKLTSANYKSIIQNNQLGFIPATTNLQDLEVLVLGINPSKKNPYEEDVINQYWTDWFNAMNIKKFQIKTADLPSDLDPVIQRIILGK</sequence>
<dbReference type="EMBL" id="QPKV01000015">
    <property type="protein sequence ID" value="RDC54225.1"/>
    <property type="molecule type" value="Genomic_DNA"/>
</dbReference>
<dbReference type="Proteomes" id="UP000253961">
    <property type="component" value="Unassembled WGS sequence"/>
</dbReference>
<dbReference type="AlphaFoldDB" id="A0A369PSG3"/>
<reference evidence="1 2" key="1">
    <citation type="submission" date="2018-07" db="EMBL/GenBank/DDBJ databases">
        <title>Pedobacter sp. nov., isolated from soil.</title>
        <authorList>
            <person name="Zhou L.Y."/>
            <person name="Du Z.J."/>
        </authorList>
    </citation>
    <scope>NUCLEOTIDE SEQUENCE [LARGE SCALE GENOMIC DNA]</scope>
    <source>
        <strain evidence="1 2">JDX94</strain>
    </source>
</reference>
<gene>
    <name evidence="1" type="ORF">DU508_22305</name>
</gene>
<evidence type="ECO:0008006" key="3">
    <source>
        <dbReference type="Google" id="ProtNLM"/>
    </source>
</evidence>
<name>A0A369PSG3_9SPHI</name>
<keyword evidence="2" id="KW-1185">Reference proteome</keyword>